<feature type="region of interest" description="Disordered" evidence="6">
    <location>
        <begin position="16"/>
        <end position="39"/>
    </location>
</feature>
<dbReference type="PRINTS" id="PR00367">
    <property type="entry name" value="ETHRSPELEMNT"/>
</dbReference>
<dbReference type="Gene3D" id="3.30.730.10">
    <property type="entry name" value="AP2/ERF domain"/>
    <property type="match status" value="1"/>
</dbReference>
<keyword evidence="3" id="KW-0238">DNA-binding</keyword>
<accession>A0ABR0WGY0</accession>
<dbReference type="SMART" id="SM00380">
    <property type="entry name" value="AP2"/>
    <property type="match status" value="1"/>
</dbReference>
<protein>
    <recommendedName>
        <fullName evidence="7">AP2/ERF domain-containing protein</fullName>
    </recommendedName>
</protein>
<evidence type="ECO:0000313" key="9">
    <source>
        <dbReference type="Proteomes" id="UP001318860"/>
    </source>
</evidence>
<keyword evidence="2" id="KW-0805">Transcription regulation</keyword>
<dbReference type="Pfam" id="PF00847">
    <property type="entry name" value="AP2"/>
    <property type="match status" value="1"/>
</dbReference>
<dbReference type="PROSITE" id="PS51032">
    <property type="entry name" value="AP2_ERF"/>
    <property type="match status" value="1"/>
</dbReference>
<dbReference type="InterPro" id="IPR050913">
    <property type="entry name" value="AP2/ERF_ERF"/>
</dbReference>
<feature type="domain" description="AP2/ERF" evidence="7">
    <location>
        <begin position="67"/>
        <end position="127"/>
    </location>
</feature>
<sequence>MEKFTTRIKKVIISYNDPDATDSSSDDEPEKFQQKPKRKIHEIFIHEKAKIPDKSPEKKLKRTKSAKYVGVRRRNWGKYAAEIRDPIRKKRVWLGTFTTAEEASEAYLAKKREFENMRSAKQGVDCEKKSQDSPSSVLENEPPELSGGGDAVEEAVVPPGENKVVSENPEEKFGFLRGVEIIDKNGFLMGEFSKIDDLSICAEEDGAL</sequence>
<feature type="compositionally biased region" description="Basic and acidic residues" evidence="6">
    <location>
        <begin position="118"/>
        <end position="131"/>
    </location>
</feature>
<reference evidence="8 9" key="1">
    <citation type="journal article" date="2021" name="Comput. Struct. Biotechnol. J.">
        <title>De novo genome assembly of the potent medicinal plant Rehmannia glutinosa using nanopore technology.</title>
        <authorList>
            <person name="Ma L."/>
            <person name="Dong C."/>
            <person name="Song C."/>
            <person name="Wang X."/>
            <person name="Zheng X."/>
            <person name="Niu Y."/>
            <person name="Chen S."/>
            <person name="Feng W."/>
        </authorList>
    </citation>
    <scope>NUCLEOTIDE SEQUENCE [LARGE SCALE GENOMIC DNA]</scope>
    <source>
        <strain evidence="8">DH-2019</strain>
    </source>
</reference>
<dbReference type="InterPro" id="IPR001471">
    <property type="entry name" value="AP2/ERF_dom"/>
</dbReference>
<dbReference type="PANTHER" id="PTHR31194:SF62">
    <property type="entry name" value="ETHYLENE-RESPONSIVE TRANSCRIPTION FACTOR ERF118"/>
    <property type="match status" value="1"/>
</dbReference>
<dbReference type="SUPFAM" id="SSF54171">
    <property type="entry name" value="DNA-binding domain"/>
    <property type="match status" value="1"/>
</dbReference>
<dbReference type="Proteomes" id="UP001318860">
    <property type="component" value="Unassembled WGS sequence"/>
</dbReference>
<keyword evidence="5" id="KW-0539">Nucleus</keyword>
<feature type="region of interest" description="Disordered" evidence="6">
    <location>
        <begin position="47"/>
        <end position="66"/>
    </location>
</feature>
<dbReference type="EMBL" id="JABTTQ020000011">
    <property type="protein sequence ID" value="KAK6146873.1"/>
    <property type="molecule type" value="Genomic_DNA"/>
</dbReference>
<evidence type="ECO:0000259" key="7">
    <source>
        <dbReference type="PROSITE" id="PS51032"/>
    </source>
</evidence>
<proteinExistence type="predicted"/>
<gene>
    <name evidence="8" type="ORF">DH2020_020742</name>
</gene>
<feature type="compositionally biased region" description="Basic and acidic residues" evidence="6">
    <location>
        <begin position="47"/>
        <end position="58"/>
    </location>
</feature>
<evidence type="ECO:0000256" key="2">
    <source>
        <dbReference type="ARBA" id="ARBA00023015"/>
    </source>
</evidence>
<evidence type="ECO:0000256" key="1">
    <source>
        <dbReference type="ARBA" id="ARBA00004123"/>
    </source>
</evidence>
<keyword evidence="9" id="KW-1185">Reference proteome</keyword>
<organism evidence="8 9">
    <name type="scientific">Rehmannia glutinosa</name>
    <name type="common">Chinese foxglove</name>
    <dbReference type="NCBI Taxonomy" id="99300"/>
    <lineage>
        <taxon>Eukaryota</taxon>
        <taxon>Viridiplantae</taxon>
        <taxon>Streptophyta</taxon>
        <taxon>Embryophyta</taxon>
        <taxon>Tracheophyta</taxon>
        <taxon>Spermatophyta</taxon>
        <taxon>Magnoliopsida</taxon>
        <taxon>eudicotyledons</taxon>
        <taxon>Gunneridae</taxon>
        <taxon>Pentapetalae</taxon>
        <taxon>asterids</taxon>
        <taxon>lamiids</taxon>
        <taxon>Lamiales</taxon>
        <taxon>Orobanchaceae</taxon>
        <taxon>Rehmannieae</taxon>
        <taxon>Rehmannia</taxon>
    </lineage>
</organism>
<comment type="caution">
    <text evidence="8">The sequence shown here is derived from an EMBL/GenBank/DDBJ whole genome shotgun (WGS) entry which is preliminary data.</text>
</comment>
<dbReference type="InterPro" id="IPR036955">
    <property type="entry name" value="AP2/ERF_dom_sf"/>
</dbReference>
<evidence type="ECO:0000256" key="4">
    <source>
        <dbReference type="ARBA" id="ARBA00023163"/>
    </source>
</evidence>
<evidence type="ECO:0000256" key="5">
    <source>
        <dbReference type="ARBA" id="ARBA00023242"/>
    </source>
</evidence>
<evidence type="ECO:0000313" key="8">
    <source>
        <dbReference type="EMBL" id="KAK6146873.1"/>
    </source>
</evidence>
<comment type="subcellular location">
    <subcellularLocation>
        <location evidence="1">Nucleus</location>
    </subcellularLocation>
</comment>
<dbReference type="PANTHER" id="PTHR31194">
    <property type="entry name" value="SHN SHINE , DNA BINDING / TRANSCRIPTION FACTOR"/>
    <property type="match status" value="1"/>
</dbReference>
<dbReference type="InterPro" id="IPR016177">
    <property type="entry name" value="DNA-bd_dom_sf"/>
</dbReference>
<keyword evidence="4" id="KW-0804">Transcription</keyword>
<dbReference type="CDD" id="cd00018">
    <property type="entry name" value="AP2"/>
    <property type="match status" value="1"/>
</dbReference>
<feature type="region of interest" description="Disordered" evidence="6">
    <location>
        <begin position="118"/>
        <end position="152"/>
    </location>
</feature>
<name>A0ABR0WGY0_REHGL</name>
<evidence type="ECO:0000256" key="3">
    <source>
        <dbReference type="ARBA" id="ARBA00023125"/>
    </source>
</evidence>
<evidence type="ECO:0000256" key="6">
    <source>
        <dbReference type="SAM" id="MobiDB-lite"/>
    </source>
</evidence>